<dbReference type="EMBL" id="JAOA01000008">
    <property type="protein sequence ID" value="EUA13615.1"/>
    <property type="molecule type" value="Genomic_DNA"/>
</dbReference>
<reference evidence="5 6" key="1">
    <citation type="submission" date="2013-12" db="EMBL/GenBank/DDBJ databases">
        <authorList>
            <person name="Brown-Elliot B."/>
            <person name="Wallace R."/>
            <person name="Lenaerts A."/>
            <person name="Ordway D."/>
            <person name="DeGroote M.A."/>
            <person name="Parker T."/>
            <person name="Sizemore C."/>
            <person name="Tallon L.J."/>
            <person name="Sadzewicz L.K."/>
            <person name="Sengamalay N."/>
            <person name="Fraser C.M."/>
            <person name="Hine E."/>
            <person name="Shefchek K.A."/>
            <person name="Das S.P."/>
            <person name="Tettelin H."/>
        </authorList>
    </citation>
    <scope>NUCLEOTIDE SEQUENCE [LARGE SCALE GENOMIC DNA]</scope>
    <source>
        <strain evidence="5 6">662</strain>
    </source>
</reference>
<gene>
    <name evidence="5" type="ORF">I545_4777</name>
</gene>
<organism evidence="5 6">
    <name type="scientific">Mycobacterium kansasii 662</name>
    <dbReference type="NCBI Taxonomy" id="1299326"/>
    <lineage>
        <taxon>Bacteria</taxon>
        <taxon>Bacillati</taxon>
        <taxon>Actinomycetota</taxon>
        <taxon>Actinomycetes</taxon>
        <taxon>Mycobacteriales</taxon>
        <taxon>Mycobacteriaceae</taxon>
        <taxon>Mycobacterium</taxon>
    </lineage>
</organism>
<keyword evidence="3" id="KW-0067">ATP-binding</keyword>
<dbReference type="GO" id="GO:0022857">
    <property type="term" value="F:transmembrane transporter activity"/>
    <property type="evidence" value="ECO:0007669"/>
    <property type="project" value="TreeGrafter"/>
</dbReference>
<evidence type="ECO:0000313" key="6">
    <source>
        <dbReference type="Proteomes" id="UP000020561"/>
    </source>
</evidence>
<dbReference type="AlphaFoldDB" id="X7Z4N7"/>
<dbReference type="GO" id="GO:0005886">
    <property type="term" value="C:plasma membrane"/>
    <property type="evidence" value="ECO:0007669"/>
    <property type="project" value="TreeGrafter"/>
</dbReference>
<comment type="caution">
    <text evidence="5">The sequence shown here is derived from an EMBL/GenBank/DDBJ whole genome shotgun (WGS) entry which is preliminary data.</text>
</comment>
<dbReference type="InterPro" id="IPR017911">
    <property type="entry name" value="MacB-like_ATP-bd"/>
</dbReference>
<sequence>MPMRCPVCHHDASAPRCAQCRRPIPEDTSGPVLRLTDITVDYGGGATAVHALQGVDLSVERGEVVLVVGPSGGGKTTALLVMGLLLTPDGGTVQICGHDAGRLSERRRAELRLARLGYLFQDYNLLQSLTSVENVALPLRYAGVRKPAAIARARQLLHELDLGHRAHHRPAALSGGEKQRVAAARALAMGPDVILADEPTANLDSATGKKVSAQLASAAKAQDSAVVIVTHDARLEDIADRVLHLEDGRLLAATA</sequence>
<evidence type="ECO:0000256" key="1">
    <source>
        <dbReference type="ARBA" id="ARBA00022448"/>
    </source>
</evidence>
<dbReference type="GO" id="GO:0016887">
    <property type="term" value="F:ATP hydrolysis activity"/>
    <property type="evidence" value="ECO:0007669"/>
    <property type="project" value="InterPro"/>
</dbReference>
<dbReference type="InterPro" id="IPR015854">
    <property type="entry name" value="ABC_transpr_LolD-like"/>
</dbReference>
<accession>X7Z4N7</accession>
<keyword evidence="2" id="KW-0547">Nucleotide-binding</keyword>
<evidence type="ECO:0000256" key="3">
    <source>
        <dbReference type="ARBA" id="ARBA00022840"/>
    </source>
</evidence>
<feature type="domain" description="ABC transporter" evidence="4">
    <location>
        <begin position="33"/>
        <end position="255"/>
    </location>
</feature>
<dbReference type="GO" id="GO:0098796">
    <property type="term" value="C:membrane protein complex"/>
    <property type="evidence" value="ECO:0007669"/>
    <property type="project" value="UniProtKB-ARBA"/>
</dbReference>
<protein>
    <submittedName>
        <fullName evidence="5">ABC transporter family protein</fullName>
    </submittedName>
</protein>
<dbReference type="FunFam" id="3.40.50.300:FF:000032">
    <property type="entry name" value="Export ABC transporter ATP-binding protein"/>
    <property type="match status" value="1"/>
</dbReference>
<dbReference type="Gene3D" id="3.40.50.300">
    <property type="entry name" value="P-loop containing nucleotide triphosphate hydrolases"/>
    <property type="match status" value="1"/>
</dbReference>
<dbReference type="PROSITE" id="PS50893">
    <property type="entry name" value="ABC_TRANSPORTER_2"/>
    <property type="match status" value="1"/>
</dbReference>
<dbReference type="CDD" id="cd03255">
    <property type="entry name" value="ABC_MJ0796_LolCDE_FtsE"/>
    <property type="match status" value="1"/>
</dbReference>
<dbReference type="PANTHER" id="PTHR24220">
    <property type="entry name" value="IMPORT ATP-BINDING PROTEIN"/>
    <property type="match status" value="1"/>
</dbReference>
<dbReference type="PATRIC" id="fig|1299326.3.peg.4602"/>
<evidence type="ECO:0000256" key="2">
    <source>
        <dbReference type="ARBA" id="ARBA00022741"/>
    </source>
</evidence>
<dbReference type="Proteomes" id="UP000020561">
    <property type="component" value="Unassembled WGS sequence"/>
</dbReference>
<name>X7Z4N7_MYCKA</name>
<dbReference type="GO" id="GO:0005524">
    <property type="term" value="F:ATP binding"/>
    <property type="evidence" value="ECO:0007669"/>
    <property type="project" value="UniProtKB-KW"/>
</dbReference>
<dbReference type="InterPro" id="IPR003593">
    <property type="entry name" value="AAA+_ATPase"/>
</dbReference>
<dbReference type="SUPFAM" id="SSF52540">
    <property type="entry name" value="P-loop containing nucleoside triphosphate hydrolases"/>
    <property type="match status" value="1"/>
</dbReference>
<dbReference type="InterPro" id="IPR003439">
    <property type="entry name" value="ABC_transporter-like_ATP-bd"/>
</dbReference>
<dbReference type="InterPro" id="IPR027417">
    <property type="entry name" value="P-loop_NTPase"/>
</dbReference>
<evidence type="ECO:0000313" key="5">
    <source>
        <dbReference type="EMBL" id="EUA13615.1"/>
    </source>
</evidence>
<dbReference type="SMART" id="SM00382">
    <property type="entry name" value="AAA"/>
    <property type="match status" value="1"/>
</dbReference>
<dbReference type="Pfam" id="PF00005">
    <property type="entry name" value="ABC_tran"/>
    <property type="match status" value="1"/>
</dbReference>
<proteinExistence type="predicted"/>
<keyword evidence="1" id="KW-0813">Transport</keyword>
<evidence type="ECO:0000259" key="4">
    <source>
        <dbReference type="PROSITE" id="PS50893"/>
    </source>
</evidence>